<comment type="caution">
    <text evidence="1">The sequence shown here is derived from an EMBL/GenBank/DDBJ whole genome shotgun (WGS) entry which is preliminary data.</text>
</comment>
<organism evidence="1 2">
    <name type="scientific">Durusdinium trenchii</name>
    <dbReference type="NCBI Taxonomy" id="1381693"/>
    <lineage>
        <taxon>Eukaryota</taxon>
        <taxon>Sar</taxon>
        <taxon>Alveolata</taxon>
        <taxon>Dinophyceae</taxon>
        <taxon>Suessiales</taxon>
        <taxon>Symbiodiniaceae</taxon>
        <taxon>Durusdinium</taxon>
    </lineage>
</organism>
<name>A0ABP0P621_9DINO</name>
<dbReference type="Proteomes" id="UP001642464">
    <property type="component" value="Unassembled WGS sequence"/>
</dbReference>
<reference evidence="1 2" key="1">
    <citation type="submission" date="2024-02" db="EMBL/GenBank/DDBJ databases">
        <authorList>
            <person name="Chen Y."/>
            <person name="Shah S."/>
            <person name="Dougan E. K."/>
            <person name="Thang M."/>
            <person name="Chan C."/>
        </authorList>
    </citation>
    <scope>NUCLEOTIDE SEQUENCE [LARGE SCALE GENOMIC DNA]</scope>
</reference>
<accession>A0ABP0P621</accession>
<protein>
    <submittedName>
        <fullName evidence="1">Uncharacterized protein</fullName>
    </submittedName>
</protein>
<keyword evidence="2" id="KW-1185">Reference proteome</keyword>
<sequence>MLSCFLSPLARMRPLRGPPSQVRRYAAPRRGGAVENYAKVAVVYTKCGELLALYRKRNARKSQLVKMYVERIAEDTHSLLAIENFVPGQLEREIPCPTCERSFCRGPRMVKGRPAWKIISGRVRMK</sequence>
<gene>
    <name evidence="1" type="ORF">SCF082_LOCUS35292</name>
</gene>
<dbReference type="EMBL" id="CAXAMM010033336">
    <property type="protein sequence ID" value="CAK9071211.1"/>
    <property type="molecule type" value="Genomic_DNA"/>
</dbReference>
<proteinExistence type="predicted"/>
<evidence type="ECO:0000313" key="2">
    <source>
        <dbReference type="Proteomes" id="UP001642464"/>
    </source>
</evidence>
<evidence type="ECO:0000313" key="1">
    <source>
        <dbReference type="EMBL" id="CAK9071211.1"/>
    </source>
</evidence>